<dbReference type="InterPro" id="IPR001611">
    <property type="entry name" value="Leu-rich_rpt"/>
</dbReference>
<feature type="chain" id="PRO_5020744205" description="Leucine-rich repeat domain-containing protein" evidence="3">
    <location>
        <begin position="18"/>
        <end position="362"/>
    </location>
</feature>
<evidence type="ECO:0000256" key="2">
    <source>
        <dbReference type="ARBA" id="ARBA00022737"/>
    </source>
</evidence>
<gene>
    <name evidence="4" type="ORF">E7681_06810</name>
</gene>
<evidence type="ECO:0000313" key="4">
    <source>
        <dbReference type="EMBL" id="THD74677.1"/>
    </source>
</evidence>
<keyword evidence="2" id="KW-0677">Repeat</keyword>
<dbReference type="SUPFAM" id="SSF52058">
    <property type="entry name" value="L domain-like"/>
    <property type="match status" value="1"/>
</dbReference>
<dbReference type="OrthoDB" id="7734250at2"/>
<sequence>MRRIFLVLALLAAPLHAQPIPEDQLCLTPIGIGALKDGYCDPLPGDKREIKPAQLPIHLRNDFRLKLNVVSADNPEEDYDLSSLTNNDTVTELELFRVGPIDMSPLPSMQALRALSLSAQAARSLGQLTTPPATVRDLRLYAPGDVLDLSALASWTDLRVLNVIALGVTGQEALANLPHLQNVKFDLGQQTDLSVLANAKKLEALYIRGSLGRTVFSDASFVAGLTDLRMLSLETNAITDLSPLAGLTKLRGLALSGNAGVTDISVVRNMPDLRSLELDKTNVSDLSPLRGMTKLEILWLDRTPVSDISALAETPALWGLKLVRTQVSDLSPLRNLPLRHLNVIGAPVTDFSPVPPGVKLKK</sequence>
<proteinExistence type="predicted"/>
<evidence type="ECO:0000313" key="5">
    <source>
        <dbReference type="Proteomes" id="UP000306113"/>
    </source>
</evidence>
<dbReference type="RefSeq" id="WP_136338533.1">
    <property type="nucleotide sequence ID" value="NZ_SSMD01000003.1"/>
</dbReference>
<dbReference type="PANTHER" id="PTHR46652">
    <property type="entry name" value="LEUCINE-RICH REPEAT AND IQ DOMAIN-CONTAINING PROTEIN 1-RELATED"/>
    <property type="match status" value="1"/>
</dbReference>
<dbReference type="PROSITE" id="PS51450">
    <property type="entry name" value="LRR"/>
    <property type="match status" value="1"/>
</dbReference>
<keyword evidence="3" id="KW-0732">Signal</keyword>
<organism evidence="4 5">
    <name type="scientific">Thalassobius vesicularis</name>
    <dbReference type="NCBI Taxonomy" id="1294297"/>
    <lineage>
        <taxon>Bacteria</taxon>
        <taxon>Pseudomonadati</taxon>
        <taxon>Pseudomonadota</taxon>
        <taxon>Alphaproteobacteria</taxon>
        <taxon>Rhodobacterales</taxon>
        <taxon>Roseobacteraceae</taxon>
        <taxon>Thalassovita</taxon>
    </lineage>
</organism>
<evidence type="ECO:0000256" key="1">
    <source>
        <dbReference type="ARBA" id="ARBA00022614"/>
    </source>
</evidence>
<comment type="caution">
    <text evidence="4">The sequence shown here is derived from an EMBL/GenBank/DDBJ whole genome shotgun (WGS) entry which is preliminary data.</text>
</comment>
<dbReference type="InterPro" id="IPR032675">
    <property type="entry name" value="LRR_dom_sf"/>
</dbReference>
<dbReference type="InterPro" id="IPR050836">
    <property type="entry name" value="SDS22/Internalin_LRR"/>
</dbReference>
<reference evidence="4 5" key="1">
    <citation type="submission" date="2019-04" db="EMBL/GenBank/DDBJ databases">
        <title>Draft genome sequence of Youngimonas vesicularis.</title>
        <authorList>
            <person name="Hameed A."/>
        </authorList>
    </citation>
    <scope>NUCLEOTIDE SEQUENCE [LARGE SCALE GENOMIC DNA]</scope>
    <source>
        <strain evidence="4 5">CC-AMW-E</strain>
    </source>
</reference>
<dbReference type="Gene3D" id="3.80.10.10">
    <property type="entry name" value="Ribonuclease Inhibitor"/>
    <property type="match status" value="1"/>
</dbReference>
<evidence type="ECO:0000256" key="3">
    <source>
        <dbReference type="SAM" id="SignalP"/>
    </source>
</evidence>
<keyword evidence="1" id="KW-0433">Leucine-rich repeat</keyword>
<feature type="signal peptide" evidence="3">
    <location>
        <begin position="1"/>
        <end position="17"/>
    </location>
</feature>
<dbReference type="Pfam" id="PF12799">
    <property type="entry name" value="LRR_4"/>
    <property type="match status" value="1"/>
</dbReference>
<evidence type="ECO:0008006" key="6">
    <source>
        <dbReference type="Google" id="ProtNLM"/>
    </source>
</evidence>
<keyword evidence="5" id="KW-1185">Reference proteome</keyword>
<dbReference type="PANTHER" id="PTHR46652:SF3">
    <property type="entry name" value="LEUCINE-RICH REPEAT-CONTAINING PROTEIN 9"/>
    <property type="match status" value="1"/>
</dbReference>
<name>A0A4S3M9N3_9RHOB</name>
<dbReference type="Proteomes" id="UP000306113">
    <property type="component" value="Unassembled WGS sequence"/>
</dbReference>
<accession>A0A4S3M9N3</accession>
<dbReference type="EMBL" id="SSMD01000003">
    <property type="protein sequence ID" value="THD74677.1"/>
    <property type="molecule type" value="Genomic_DNA"/>
</dbReference>
<protein>
    <recommendedName>
        <fullName evidence="6">Leucine-rich repeat domain-containing protein</fullName>
    </recommendedName>
</protein>
<dbReference type="InterPro" id="IPR025875">
    <property type="entry name" value="Leu-rich_rpt_4"/>
</dbReference>
<dbReference type="AlphaFoldDB" id="A0A4S3M9N3"/>